<feature type="site" description="Deprotonates C-terminal active site Cys" evidence="5">
    <location>
        <position position="7"/>
    </location>
</feature>
<dbReference type="GO" id="GO:0015035">
    <property type="term" value="F:protein-disulfide reductase activity"/>
    <property type="evidence" value="ECO:0007669"/>
    <property type="project" value="InterPro"/>
</dbReference>
<feature type="site" description="Contributes to redox potential value" evidence="5">
    <location>
        <position position="14"/>
    </location>
</feature>
<gene>
    <name evidence="8" type="primary">trxA_2</name>
    <name evidence="8" type="ORF">MsAm2_11650</name>
</gene>
<dbReference type="InterPro" id="IPR036249">
    <property type="entry name" value="Thioredoxin-like_sf"/>
</dbReference>
<evidence type="ECO:0000256" key="3">
    <source>
        <dbReference type="ARBA" id="ARBA00023157"/>
    </source>
</evidence>
<dbReference type="PRINTS" id="PR00421">
    <property type="entry name" value="THIOREDOXIN"/>
</dbReference>
<organism evidence="8 9">
    <name type="scientific">Methanolapillus ohkumae</name>
    <dbReference type="NCBI Taxonomy" id="3028298"/>
    <lineage>
        <taxon>Archaea</taxon>
        <taxon>Methanobacteriati</taxon>
        <taxon>Methanobacteriota</taxon>
        <taxon>Stenosarchaea group</taxon>
        <taxon>Methanomicrobia</taxon>
        <taxon>Methanosarcinales</taxon>
        <taxon>Methanosarcinaceae</taxon>
        <taxon>Methanolapillus</taxon>
    </lineage>
</organism>
<dbReference type="CDD" id="cd02947">
    <property type="entry name" value="TRX_family"/>
    <property type="match status" value="1"/>
</dbReference>
<evidence type="ECO:0000256" key="5">
    <source>
        <dbReference type="PIRSR" id="PIRSR000077-1"/>
    </source>
</evidence>
<dbReference type="PIRSF" id="PIRSF000077">
    <property type="entry name" value="Thioredoxin"/>
    <property type="match status" value="1"/>
</dbReference>
<name>A0AA96V7Q1_9EURY</name>
<evidence type="ECO:0000259" key="7">
    <source>
        <dbReference type="PROSITE" id="PS51352"/>
    </source>
</evidence>
<dbReference type="Gene3D" id="3.40.30.10">
    <property type="entry name" value="Glutaredoxin"/>
    <property type="match status" value="1"/>
</dbReference>
<dbReference type="GeneID" id="89228592"/>
<dbReference type="GO" id="GO:0005737">
    <property type="term" value="C:cytoplasm"/>
    <property type="evidence" value="ECO:0007669"/>
    <property type="project" value="TreeGrafter"/>
</dbReference>
<keyword evidence="4 6" id="KW-0676">Redox-active center</keyword>
<dbReference type="EMBL" id="CP131061">
    <property type="protein sequence ID" value="WNY27370.1"/>
    <property type="molecule type" value="Genomic_DNA"/>
</dbReference>
<dbReference type="AlphaFoldDB" id="A0AA96V7Q1"/>
<feature type="site" description="Contributes to redox potential value" evidence="5">
    <location>
        <position position="15"/>
    </location>
</feature>
<keyword evidence="9" id="KW-1185">Reference proteome</keyword>
<evidence type="ECO:0000313" key="8">
    <source>
        <dbReference type="EMBL" id="WNY27370.1"/>
    </source>
</evidence>
<evidence type="ECO:0000256" key="2">
    <source>
        <dbReference type="ARBA" id="ARBA00022982"/>
    </source>
</evidence>
<dbReference type="InterPro" id="IPR013766">
    <property type="entry name" value="Thioredoxin_domain"/>
</dbReference>
<keyword evidence="1" id="KW-0813">Transport</keyword>
<feature type="disulfide bond" description="Redox-active" evidence="6">
    <location>
        <begin position="13"/>
        <end position="16"/>
    </location>
</feature>
<dbReference type="InterPro" id="IPR005746">
    <property type="entry name" value="Thioredoxin"/>
</dbReference>
<feature type="domain" description="Thioredoxin" evidence="7">
    <location>
        <begin position="1"/>
        <end position="89"/>
    </location>
</feature>
<evidence type="ECO:0000256" key="1">
    <source>
        <dbReference type="ARBA" id="ARBA00022448"/>
    </source>
</evidence>
<dbReference type="PROSITE" id="PS00194">
    <property type="entry name" value="THIOREDOXIN_1"/>
    <property type="match status" value="1"/>
</dbReference>
<dbReference type="SUPFAM" id="SSF52833">
    <property type="entry name" value="Thioredoxin-like"/>
    <property type="match status" value="1"/>
</dbReference>
<dbReference type="RefSeq" id="WP_338097349.1">
    <property type="nucleotide sequence ID" value="NZ_CP131061.1"/>
</dbReference>
<dbReference type="Pfam" id="PF00085">
    <property type="entry name" value="Thioredoxin"/>
    <property type="match status" value="1"/>
</dbReference>
<sequence length="89" mass="10176">MSLEVVDFSATWCGPCRMQKPIIEELKTKYEGRVNFRVVDIDESQDLARQFNIHAVPTLVILDDGKEVSRFVGVSSKEKLETEIGKYLK</sequence>
<dbReference type="PANTHER" id="PTHR45663:SF11">
    <property type="entry name" value="GEO12009P1"/>
    <property type="match status" value="1"/>
</dbReference>
<dbReference type="PANTHER" id="PTHR45663">
    <property type="entry name" value="GEO12009P1"/>
    <property type="match status" value="1"/>
</dbReference>
<keyword evidence="3 6" id="KW-1015">Disulfide bond</keyword>
<dbReference type="InterPro" id="IPR017937">
    <property type="entry name" value="Thioredoxin_CS"/>
</dbReference>
<dbReference type="PROSITE" id="PS51352">
    <property type="entry name" value="THIOREDOXIN_2"/>
    <property type="match status" value="1"/>
</dbReference>
<protein>
    <submittedName>
        <fullName evidence="8">Thioredoxin</fullName>
    </submittedName>
</protein>
<accession>A0AA96V7Q1</accession>
<evidence type="ECO:0000256" key="6">
    <source>
        <dbReference type="PIRSR" id="PIRSR000077-4"/>
    </source>
</evidence>
<dbReference type="Proteomes" id="UP001304970">
    <property type="component" value="Chromosome"/>
</dbReference>
<feature type="active site" description="Nucleophile" evidence="5">
    <location>
        <position position="16"/>
    </location>
</feature>
<evidence type="ECO:0000313" key="9">
    <source>
        <dbReference type="Proteomes" id="UP001304970"/>
    </source>
</evidence>
<reference evidence="8 9" key="1">
    <citation type="submission" date="2023-07" db="EMBL/GenBank/DDBJ databases">
        <title>Closed genome sequence of Methanosarcinaceae archaeon Am2.</title>
        <authorList>
            <person name="Poehlein A."/>
            <person name="Protasov E."/>
            <person name="Platt K."/>
            <person name="Reeh H."/>
            <person name="Daniel R."/>
            <person name="Brune A."/>
        </authorList>
    </citation>
    <scope>NUCLEOTIDE SEQUENCE [LARGE SCALE GENOMIC DNA]</scope>
    <source>
        <strain evidence="8 9">Am2</strain>
    </source>
</reference>
<evidence type="ECO:0000256" key="4">
    <source>
        <dbReference type="ARBA" id="ARBA00023284"/>
    </source>
</evidence>
<dbReference type="NCBIfam" id="TIGR01068">
    <property type="entry name" value="thioredoxin"/>
    <property type="match status" value="1"/>
</dbReference>
<feature type="active site" description="Nucleophile" evidence="5">
    <location>
        <position position="13"/>
    </location>
</feature>
<proteinExistence type="predicted"/>
<keyword evidence="2" id="KW-0249">Electron transport</keyword>